<dbReference type="InParanoid" id="E2BLY6"/>
<evidence type="ECO:0000313" key="1">
    <source>
        <dbReference type="EMBL" id="EFN83294.1"/>
    </source>
</evidence>
<protein>
    <submittedName>
        <fullName evidence="1">Uncharacterized protein</fullName>
    </submittedName>
</protein>
<evidence type="ECO:0000313" key="2">
    <source>
        <dbReference type="Proteomes" id="UP000008237"/>
    </source>
</evidence>
<gene>
    <name evidence="1" type="ORF">EAI_08662</name>
</gene>
<keyword evidence="2" id="KW-1185">Reference proteome</keyword>
<dbReference type="EMBL" id="GL449074">
    <property type="protein sequence ID" value="EFN83294.1"/>
    <property type="molecule type" value="Genomic_DNA"/>
</dbReference>
<dbReference type="AlphaFoldDB" id="E2BLY6"/>
<accession>E2BLY6</accession>
<sequence length="65" mass="7341">MAIKNIDTNLLSRGQLTIYITKLESPTLMWVQLKHNLADIMDLQAEIAWKCTDTQIGTPCGQGMY</sequence>
<dbReference type="Proteomes" id="UP000008237">
    <property type="component" value="Unassembled WGS sequence"/>
</dbReference>
<proteinExistence type="predicted"/>
<name>E2BLY6_HARSA</name>
<organism evidence="2">
    <name type="scientific">Harpegnathos saltator</name>
    <name type="common">Jerdon's jumping ant</name>
    <dbReference type="NCBI Taxonomy" id="610380"/>
    <lineage>
        <taxon>Eukaryota</taxon>
        <taxon>Metazoa</taxon>
        <taxon>Ecdysozoa</taxon>
        <taxon>Arthropoda</taxon>
        <taxon>Hexapoda</taxon>
        <taxon>Insecta</taxon>
        <taxon>Pterygota</taxon>
        <taxon>Neoptera</taxon>
        <taxon>Endopterygota</taxon>
        <taxon>Hymenoptera</taxon>
        <taxon>Apocrita</taxon>
        <taxon>Aculeata</taxon>
        <taxon>Formicoidea</taxon>
        <taxon>Formicidae</taxon>
        <taxon>Ponerinae</taxon>
        <taxon>Ponerini</taxon>
        <taxon>Harpegnathos</taxon>
    </lineage>
</organism>
<reference evidence="1 2" key="1">
    <citation type="journal article" date="2010" name="Science">
        <title>Genomic comparison of the ants Camponotus floridanus and Harpegnathos saltator.</title>
        <authorList>
            <person name="Bonasio R."/>
            <person name="Zhang G."/>
            <person name="Ye C."/>
            <person name="Mutti N.S."/>
            <person name="Fang X."/>
            <person name="Qin N."/>
            <person name="Donahue G."/>
            <person name="Yang P."/>
            <person name="Li Q."/>
            <person name="Li C."/>
            <person name="Zhang P."/>
            <person name="Huang Z."/>
            <person name="Berger S.L."/>
            <person name="Reinberg D."/>
            <person name="Wang J."/>
            <person name="Liebig J."/>
        </authorList>
    </citation>
    <scope>NUCLEOTIDE SEQUENCE [LARGE SCALE GENOMIC DNA]</scope>
    <source>
        <strain evidence="1 2">R22 G/1</strain>
    </source>
</reference>